<keyword evidence="16" id="KW-1185">Reference proteome</keyword>
<dbReference type="eggNOG" id="COG0122">
    <property type="taxonomic scope" value="Bacteria"/>
</dbReference>
<evidence type="ECO:0000256" key="10">
    <source>
        <dbReference type="ARBA" id="ARBA00023125"/>
    </source>
</evidence>
<evidence type="ECO:0000256" key="12">
    <source>
        <dbReference type="ARBA" id="ARBA00023163"/>
    </source>
</evidence>
<comment type="cofactor">
    <cofactor evidence="2">
        <name>Zn(2+)</name>
        <dbReference type="ChEBI" id="CHEBI:29105"/>
    </cofactor>
</comment>
<gene>
    <name evidence="15" type="ordered locus">PHZ_c2256</name>
</gene>
<dbReference type="Gene3D" id="3.40.10.10">
    <property type="entry name" value="DNA Methylphosphotriester Repair Domain"/>
    <property type="match status" value="1"/>
</dbReference>
<dbReference type="GO" id="GO:0032259">
    <property type="term" value="P:methylation"/>
    <property type="evidence" value="ECO:0007669"/>
    <property type="project" value="UniProtKB-KW"/>
</dbReference>
<sequence>MDMDFEACRRAFVTRDPRFDGRIFGAVKTTGIYCRPICPARTPKPENMTFYPTAAAAQEAGYRPCLRCRPEASPDLGAWRGTSNTVSRALALIEGGALDGDDVDALAARLGVGERQLRRLFRQHLGASPVSVAQTRRVLLAKQLIQETRLPMGEVALAAGFGSVRRFNETFQQLFGRPPGELRRSRQADVPAAEGIVVRLPYRPPYDWDAIIRFLADRAIPGVERVEPRRYARTLEVDGARGVVIVTPRPGDDALTAEIRFPKLKALPAVIARIRRVFDLAADPGRIGAHLSQDPALAPLVAARPGLRAPGAWDGFELAVRAILGQQITVAAARALAAKLTDAYGASVDDPAAAELGLTRVFPRPERLVGEDIAALGMPKARGAALEALARTVAADPAIFTPRADLDSAIAALKALPGVGEWTAQYIALRELREPDAFPGADIALLRAMADETGRRPTQEELLARSAAWRPWRAYAAQHLWAHDAAQPDLKRTKTDDRAAA</sequence>
<dbReference type="GO" id="GO:0008270">
    <property type="term" value="F:zinc ion binding"/>
    <property type="evidence" value="ECO:0007669"/>
    <property type="project" value="InterPro"/>
</dbReference>
<dbReference type="Pfam" id="PF02805">
    <property type="entry name" value="Ada_Zn_binding"/>
    <property type="match status" value="1"/>
</dbReference>
<dbReference type="EMBL" id="CP000747">
    <property type="protein sequence ID" value="ACG78666.1"/>
    <property type="molecule type" value="Genomic_DNA"/>
</dbReference>
<dbReference type="InterPro" id="IPR003265">
    <property type="entry name" value="HhH-GPD_domain"/>
</dbReference>
<dbReference type="SMART" id="SM01009">
    <property type="entry name" value="AlkA_N"/>
    <property type="match status" value="1"/>
</dbReference>
<evidence type="ECO:0000256" key="7">
    <source>
        <dbReference type="ARBA" id="ARBA00022763"/>
    </source>
</evidence>
<proteinExistence type="predicted"/>
<evidence type="ECO:0000256" key="4">
    <source>
        <dbReference type="ARBA" id="ARBA00022603"/>
    </source>
</evidence>
<organism evidence="15 16">
    <name type="scientific">Phenylobacterium zucineum (strain HLK1)</name>
    <dbReference type="NCBI Taxonomy" id="450851"/>
    <lineage>
        <taxon>Bacteria</taxon>
        <taxon>Pseudomonadati</taxon>
        <taxon>Pseudomonadota</taxon>
        <taxon>Alphaproteobacteria</taxon>
        <taxon>Caulobacterales</taxon>
        <taxon>Caulobacteraceae</taxon>
        <taxon>Phenylobacterium</taxon>
    </lineage>
</organism>
<evidence type="ECO:0000259" key="14">
    <source>
        <dbReference type="PROSITE" id="PS01124"/>
    </source>
</evidence>
<dbReference type="EC" id="3.2.2.21" evidence="3"/>
<dbReference type="SMART" id="SM00478">
    <property type="entry name" value="ENDO3c"/>
    <property type="match status" value="1"/>
</dbReference>
<dbReference type="SMART" id="SM00342">
    <property type="entry name" value="HTH_ARAC"/>
    <property type="match status" value="1"/>
</dbReference>
<dbReference type="Pfam" id="PF06029">
    <property type="entry name" value="AlkA_N"/>
    <property type="match status" value="1"/>
</dbReference>
<dbReference type="GO" id="GO:0008725">
    <property type="term" value="F:DNA-3-methyladenine glycosylase activity"/>
    <property type="evidence" value="ECO:0007669"/>
    <property type="project" value="TreeGrafter"/>
</dbReference>
<evidence type="ECO:0000256" key="3">
    <source>
        <dbReference type="ARBA" id="ARBA00012000"/>
    </source>
</evidence>
<keyword evidence="10" id="KW-0238">DNA-binding</keyword>
<dbReference type="InterPro" id="IPR035451">
    <property type="entry name" value="Ada-like_dom_sf"/>
</dbReference>
<reference evidence="15 16" key="1">
    <citation type="journal article" date="2008" name="BMC Genomics">
        <title>Complete genome of Phenylobacterium zucineum - a novel facultative intracellular bacterium isolated from human erythroleukemia cell line K562.</title>
        <authorList>
            <person name="Luo Y."/>
            <person name="Xu X."/>
            <person name="Ding Z."/>
            <person name="Liu Z."/>
            <person name="Zhang B."/>
            <person name="Yan Z."/>
            <person name="Sun J."/>
            <person name="Hu S."/>
            <person name="Hu X."/>
        </authorList>
    </citation>
    <scope>NUCLEOTIDE SEQUENCE [LARGE SCALE GENOMIC DNA]</scope>
    <source>
        <strain evidence="15 16">HLK1</strain>
    </source>
</reference>
<protein>
    <recommendedName>
        <fullName evidence="3">DNA-3-methyladenine glycosylase II</fullName>
        <ecNumber evidence="3">3.2.2.21</ecNumber>
    </recommendedName>
</protein>
<dbReference type="GO" id="GO:0043916">
    <property type="term" value="F:DNA-7-methylguanine glycosylase activity"/>
    <property type="evidence" value="ECO:0007669"/>
    <property type="project" value="TreeGrafter"/>
</dbReference>
<dbReference type="PROSITE" id="PS01124">
    <property type="entry name" value="HTH_ARAC_FAMILY_2"/>
    <property type="match status" value="1"/>
</dbReference>
<evidence type="ECO:0000256" key="6">
    <source>
        <dbReference type="ARBA" id="ARBA00022723"/>
    </source>
</evidence>
<dbReference type="Gene3D" id="1.10.10.60">
    <property type="entry name" value="Homeodomain-like"/>
    <property type="match status" value="1"/>
</dbReference>
<keyword evidence="7" id="KW-0227">DNA damage</keyword>
<evidence type="ECO:0000313" key="16">
    <source>
        <dbReference type="Proteomes" id="UP000001868"/>
    </source>
</evidence>
<dbReference type="InterPro" id="IPR018062">
    <property type="entry name" value="HTH_AraC-typ_CS"/>
</dbReference>
<dbReference type="RefSeq" id="WP_012522807.1">
    <property type="nucleotide sequence ID" value="NC_011144.1"/>
</dbReference>
<dbReference type="KEGG" id="pzu:PHZ_c2256"/>
<dbReference type="CDD" id="cd00056">
    <property type="entry name" value="ENDO3c"/>
    <property type="match status" value="1"/>
</dbReference>
<dbReference type="STRING" id="450851.PHZ_c2256"/>
<dbReference type="PANTHER" id="PTHR43003">
    <property type="entry name" value="DNA-3-METHYLADENINE GLYCOSYLASE"/>
    <property type="match status" value="1"/>
</dbReference>
<keyword evidence="11" id="KW-0010">Activator</keyword>
<evidence type="ECO:0000256" key="13">
    <source>
        <dbReference type="ARBA" id="ARBA00023204"/>
    </source>
</evidence>
<accession>B4RF96</accession>
<dbReference type="eggNOG" id="COG2169">
    <property type="taxonomic scope" value="Bacteria"/>
</dbReference>
<evidence type="ECO:0000313" key="15">
    <source>
        <dbReference type="EMBL" id="ACG78666.1"/>
    </source>
</evidence>
<dbReference type="FunFam" id="3.40.10.10:FF:000001">
    <property type="entry name" value="DNA-3-methyladenine glycosylase 2"/>
    <property type="match status" value="1"/>
</dbReference>
<dbReference type="Gene3D" id="1.10.1670.10">
    <property type="entry name" value="Helix-hairpin-Helix base-excision DNA repair enzymes (C-terminal)"/>
    <property type="match status" value="1"/>
</dbReference>
<dbReference type="GO" id="GO:0008168">
    <property type="term" value="F:methyltransferase activity"/>
    <property type="evidence" value="ECO:0007669"/>
    <property type="project" value="UniProtKB-KW"/>
</dbReference>
<dbReference type="AlphaFoldDB" id="B4RF96"/>
<dbReference type="Proteomes" id="UP000001868">
    <property type="component" value="Chromosome"/>
</dbReference>
<dbReference type="GO" id="GO:0032993">
    <property type="term" value="C:protein-DNA complex"/>
    <property type="evidence" value="ECO:0007669"/>
    <property type="project" value="TreeGrafter"/>
</dbReference>
<evidence type="ECO:0000256" key="5">
    <source>
        <dbReference type="ARBA" id="ARBA00022679"/>
    </source>
</evidence>
<dbReference type="HOGENOM" id="CLU_000445_72_6_5"/>
<dbReference type="OrthoDB" id="9802228at2"/>
<dbReference type="PROSITE" id="PS00041">
    <property type="entry name" value="HTH_ARAC_FAMILY_1"/>
    <property type="match status" value="1"/>
</dbReference>
<dbReference type="SUPFAM" id="SSF57884">
    <property type="entry name" value="Ada DNA repair protein, N-terminal domain (N-Ada 10)"/>
    <property type="match status" value="1"/>
</dbReference>
<keyword evidence="12" id="KW-0804">Transcription</keyword>
<dbReference type="InterPro" id="IPR018060">
    <property type="entry name" value="HTH_AraC"/>
</dbReference>
<dbReference type="PANTHER" id="PTHR43003:SF13">
    <property type="entry name" value="DNA-3-METHYLADENINE GLYCOSYLASE 2"/>
    <property type="match status" value="1"/>
</dbReference>
<keyword evidence="5" id="KW-0808">Transferase</keyword>
<dbReference type="GO" id="GO:0003700">
    <property type="term" value="F:DNA-binding transcription factor activity"/>
    <property type="evidence" value="ECO:0007669"/>
    <property type="project" value="InterPro"/>
</dbReference>
<dbReference type="GO" id="GO:0006307">
    <property type="term" value="P:DNA alkylation repair"/>
    <property type="evidence" value="ECO:0007669"/>
    <property type="project" value="TreeGrafter"/>
</dbReference>
<dbReference type="SUPFAM" id="SSF46689">
    <property type="entry name" value="Homeodomain-like"/>
    <property type="match status" value="1"/>
</dbReference>
<dbReference type="InterPro" id="IPR004026">
    <property type="entry name" value="Ada_DNA_repair_Zn-bd"/>
</dbReference>
<keyword evidence="9" id="KW-0805">Transcription regulation</keyword>
<evidence type="ECO:0000256" key="1">
    <source>
        <dbReference type="ARBA" id="ARBA00000086"/>
    </source>
</evidence>
<dbReference type="Gene3D" id="3.30.310.20">
    <property type="entry name" value="DNA-3-methyladenine glycosylase AlkA, N-terminal domain"/>
    <property type="match status" value="1"/>
</dbReference>
<dbReference type="SUPFAM" id="SSF55945">
    <property type="entry name" value="TATA-box binding protein-like"/>
    <property type="match status" value="1"/>
</dbReference>
<dbReference type="GO" id="GO:0006285">
    <property type="term" value="P:base-excision repair, AP site formation"/>
    <property type="evidence" value="ECO:0007669"/>
    <property type="project" value="TreeGrafter"/>
</dbReference>
<dbReference type="GO" id="GO:0032131">
    <property type="term" value="F:alkylated DNA binding"/>
    <property type="evidence" value="ECO:0007669"/>
    <property type="project" value="TreeGrafter"/>
</dbReference>
<dbReference type="GO" id="GO:0005737">
    <property type="term" value="C:cytoplasm"/>
    <property type="evidence" value="ECO:0007669"/>
    <property type="project" value="TreeGrafter"/>
</dbReference>
<evidence type="ECO:0000256" key="8">
    <source>
        <dbReference type="ARBA" id="ARBA00022833"/>
    </source>
</evidence>
<comment type="catalytic activity">
    <reaction evidence="1">
        <text>Hydrolysis of alkylated DNA, releasing 3-methyladenine, 3-methylguanine, 7-methylguanine and 7-methyladenine.</text>
        <dbReference type="EC" id="3.2.2.21"/>
    </reaction>
</comment>
<keyword evidence="6" id="KW-0479">Metal-binding</keyword>
<evidence type="ECO:0000256" key="9">
    <source>
        <dbReference type="ARBA" id="ARBA00023015"/>
    </source>
</evidence>
<dbReference type="InterPro" id="IPR037046">
    <property type="entry name" value="AlkA_N_sf"/>
</dbReference>
<dbReference type="InterPro" id="IPR011257">
    <property type="entry name" value="DNA_glycosylase"/>
</dbReference>
<dbReference type="InterPro" id="IPR023170">
    <property type="entry name" value="HhH_base_excis_C"/>
</dbReference>
<evidence type="ECO:0000256" key="2">
    <source>
        <dbReference type="ARBA" id="ARBA00001947"/>
    </source>
</evidence>
<evidence type="ECO:0000256" key="11">
    <source>
        <dbReference type="ARBA" id="ARBA00023159"/>
    </source>
</evidence>
<dbReference type="Gene3D" id="1.10.340.30">
    <property type="entry name" value="Hypothetical protein, domain 2"/>
    <property type="match status" value="1"/>
</dbReference>
<keyword evidence="13" id="KW-0234">DNA repair</keyword>
<dbReference type="Pfam" id="PF12833">
    <property type="entry name" value="HTH_18"/>
    <property type="match status" value="1"/>
</dbReference>
<keyword evidence="8" id="KW-0862">Zinc</keyword>
<dbReference type="GO" id="GO:0043565">
    <property type="term" value="F:sequence-specific DNA binding"/>
    <property type="evidence" value="ECO:0007669"/>
    <property type="project" value="InterPro"/>
</dbReference>
<keyword evidence="4" id="KW-0489">Methyltransferase</keyword>
<dbReference type="InterPro" id="IPR051912">
    <property type="entry name" value="Alkylbase_DNA_Glycosylase/TA"/>
</dbReference>
<feature type="domain" description="HTH araC/xylS-type" evidence="14">
    <location>
        <begin position="87"/>
        <end position="185"/>
    </location>
</feature>
<dbReference type="SUPFAM" id="SSF48150">
    <property type="entry name" value="DNA-glycosylase"/>
    <property type="match status" value="1"/>
</dbReference>
<dbReference type="InterPro" id="IPR009057">
    <property type="entry name" value="Homeodomain-like_sf"/>
</dbReference>
<dbReference type="InterPro" id="IPR010316">
    <property type="entry name" value="AlkA_N"/>
</dbReference>
<name>B4RF96_PHEZH</name>